<dbReference type="EMBL" id="CAQQ02103677">
    <property type="status" value="NOT_ANNOTATED_CDS"/>
    <property type="molecule type" value="Genomic_DNA"/>
</dbReference>
<feature type="domain" description="Peptidase S1" evidence="1">
    <location>
        <begin position="41"/>
        <end position="82"/>
    </location>
</feature>
<dbReference type="InterPro" id="IPR043504">
    <property type="entry name" value="Peptidase_S1_PA_chymotrypsin"/>
</dbReference>
<keyword evidence="3" id="KW-1185">Reference proteome</keyword>
<dbReference type="AlphaFoldDB" id="T1GQI5"/>
<sequence>MLMVVWTNDAYNVWFQPFTHDERKDLVGDIEQAYASLVETDDYGCSGALINDMHVLTAAHCVQGTVFREKGGLKNVRLGEFNVRTDPDCIEEPNFLNCGDSALNVGVDKIW</sequence>
<dbReference type="EMBL" id="CAQQ02103676">
    <property type="status" value="NOT_ANNOTATED_CDS"/>
    <property type="molecule type" value="Genomic_DNA"/>
</dbReference>
<protein>
    <recommendedName>
        <fullName evidence="1">Peptidase S1 domain-containing protein</fullName>
    </recommendedName>
</protein>
<dbReference type="GO" id="GO:0004252">
    <property type="term" value="F:serine-type endopeptidase activity"/>
    <property type="evidence" value="ECO:0007669"/>
    <property type="project" value="InterPro"/>
</dbReference>
<dbReference type="Gene3D" id="2.40.10.10">
    <property type="entry name" value="Trypsin-like serine proteases"/>
    <property type="match status" value="1"/>
</dbReference>
<dbReference type="HOGENOM" id="CLU_2164697_0_0_1"/>
<accession>T1GQI5</accession>
<dbReference type="EnsemblMetazoa" id="MESCA005893-RA">
    <property type="protein sequence ID" value="MESCA005893-PA"/>
    <property type="gene ID" value="MESCA005893"/>
</dbReference>
<dbReference type="InterPro" id="IPR001254">
    <property type="entry name" value="Trypsin_dom"/>
</dbReference>
<dbReference type="STRING" id="36166.T1GQI5"/>
<dbReference type="Proteomes" id="UP000015102">
    <property type="component" value="Unassembled WGS sequence"/>
</dbReference>
<name>T1GQI5_MEGSC</name>
<dbReference type="Pfam" id="PF00089">
    <property type="entry name" value="Trypsin"/>
    <property type="match status" value="1"/>
</dbReference>
<organism evidence="2 3">
    <name type="scientific">Megaselia scalaris</name>
    <name type="common">Humpbacked fly</name>
    <name type="synonym">Phora scalaris</name>
    <dbReference type="NCBI Taxonomy" id="36166"/>
    <lineage>
        <taxon>Eukaryota</taxon>
        <taxon>Metazoa</taxon>
        <taxon>Ecdysozoa</taxon>
        <taxon>Arthropoda</taxon>
        <taxon>Hexapoda</taxon>
        <taxon>Insecta</taxon>
        <taxon>Pterygota</taxon>
        <taxon>Neoptera</taxon>
        <taxon>Endopterygota</taxon>
        <taxon>Diptera</taxon>
        <taxon>Brachycera</taxon>
        <taxon>Muscomorpha</taxon>
        <taxon>Platypezoidea</taxon>
        <taxon>Phoridae</taxon>
        <taxon>Megaseliini</taxon>
        <taxon>Megaselia</taxon>
    </lineage>
</organism>
<dbReference type="GO" id="GO:0006508">
    <property type="term" value="P:proteolysis"/>
    <property type="evidence" value="ECO:0007669"/>
    <property type="project" value="InterPro"/>
</dbReference>
<reference evidence="2" key="2">
    <citation type="submission" date="2015-06" db="UniProtKB">
        <authorList>
            <consortium name="EnsemblMetazoa"/>
        </authorList>
    </citation>
    <scope>IDENTIFICATION</scope>
</reference>
<dbReference type="SUPFAM" id="SSF50494">
    <property type="entry name" value="Trypsin-like serine proteases"/>
    <property type="match status" value="1"/>
</dbReference>
<evidence type="ECO:0000259" key="1">
    <source>
        <dbReference type="Pfam" id="PF00089"/>
    </source>
</evidence>
<evidence type="ECO:0000313" key="3">
    <source>
        <dbReference type="Proteomes" id="UP000015102"/>
    </source>
</evidence>
<dbReference type="InterPro" id="IPR009003">
    <property type="entry name" value="Peptidase_S1_PA"/>
</dbReference>
<reference evidence="3" key="1">
    <citation type="submission" date="2013-02" db="EMBL/GenBank/DDBJ databases">
        <authorList>
            <person name="Hughes D."/>
        </authorList>
    </citation>
    <scope>NUCLEOTIDE SEQUENCE</scope>
    <source>
        <strain>Durham</strain>
        <strain evidence="3">NC isolate 2 -- Noor lab</strain>
    </source>
</reference>
<proteinExistence type="predicted"/>
<evidence type="ECO:0000313" key="2">
    <source>
        <dbReference type="EnsemblMetazoa" id="MESCA005893-PA"/>
    </source>
</evidence>